<evidence type="ECO:0000313" key="3">
    <source>
        <dbReference type="Proteomes" id="UP000789405"/>
    </source>
</evidence>
<evidence type="ECO:0000313" key="2">
    <source>
        <dbReference type="EMBL" id="CAG8765960.1"/>
    </source>
</evidence>
<comment type="caution">
    <text evidence="2">The sequence shown here is derived from an EMBL/GenBank/DDBJ whole genome shotgun (WGS) entry which is preliminary data.</text>
</comment>
<protein>
    <submittedName>
        <fullName evidence="2">11870_t:CDS:1</fullName>
    </submittedName>
</protein>
<feature type="compositionally biased region" description="Basic and acidic residues" evidence="1">
    <location>
        <begin position="29"/>
        <end position="38"/>
    </location>
</feature>
<reference evidence="2" key="1">
    <citation type="submission" date="2021-06" db="EMBL/GenBank/DDBJ databases">
        <authorList>
            <person name="Kallberg Y."/>
            <person name="Tangrot J."/>
            <person name="Rosling A."/>
        </authorList>
    </citation>
    <scope>NUCLEOTIDE SEQUENCE</scope>
    <source>
        <strain evidence="2">MA453B</strain>
    </source>
</reference>
<dbReference type="OrthoDB" id="2469346at2759"/>
<keyword evidence="3" id="KW-1185">Reference proteome</keyword>
<evidence type="ECO:0000256" key="1">
    <source>
        <dbReference type="SAM" id="MobiDB-lite"/>
    </source>
</evidence>
<gene>
    <name evidence="2" type="ORF">DERYTH_LOCUS18239</name>
</gene>
<name>A0A9N9J9T2_9GLOM</name>
<dbReference type="EMBL" id="CAJVPY010018218">
    <property type="protein sequence ID" value="CAG8765960.1"/>
    <property type="molecule type" value="Genomic_DNA"/>
</dbReference>
<sequence length="168" mass="19394">MKNNNKITGERVERVKNRGFSSGNGGGGSRDRTGNNSKQLHEVREGLENTSSYTTLITSTDAVPVNKYKIKTFNEYQQLSKYFEQQIKIYNGIKRSLDLYMMKANEIMTEINDSDLTNIHQRNLKKIKKLFGDDSKCQEEIKKFYELQDDLKMIEEACKNATTNGIYK</sequence>
<dbReference type="AlphaFoldDB" id="A0A9N9J9T2"/>
<organism evidence="2 3">
    <name type="scientific">Dentiscutata erythropus</name>
    <dbReference type="NCBI Taxonomy" id="1348616"/>
    <lineage>
        <taxon>Eukaryota</taxon>
        <taxon>Fungi</taxon>
        <taxon>Fungi incertae sedis</taxon>
        <taxon>Mucoromycota</taxon>
        <taxon>Glomeromycotina</taxon>
        <taxon>Glomeromycetes</taxon>
        <taxon>Diversisporales</taxon>
        <taxon>Gigasporaceae</taxon>
        <taxon>Dentiscutata</taxon>
    </lineage>
</organism>
<dbReference type="Proteomes" id="UP000789405">
    <property type="component" value="Unassembled WGS sequence"/>
</dbReference>
<proteinExistence type="predicted"/>
<feature type="region of interest" description="Disordered" evidence="1">
    <location>
        <begin position="1"/>
        <end position="38"/>
    </location>
</feature>
<accession>A0A9N9J9T2</accession>